<sequence>MGGRKKTLLGMAALMLLTAPLAAQSWAADGPGTVELGTLAHHYSPVTFDHAMHTTVAASCAECHHHTTGAAPTDPSCARCHEAGAKAKSVACKDCHSDSRFSAEDLAKIEGNPQRYHKGKPGLKGAYHQKCLGCHTSMGGPTGCQDCHTRNDKGDAFFNSGKYAPAPTAGGGHGGGH</sequence>
<evidence type="ECO:0000256" key="6">
    <source>
        <dbReference type="PIRSR" id="PIRSR602322-1"/>
    </source>
</evidence>
<evidence type="ECO:0000256" key="4">
    <source>
        <dbReference type="ARBA" id="ARBA00022982"/>
    </source>
</evidence>
<feature type="binding site" description="axial binding residue" evidence="6">
    <location>
        <position position="50"/>
    </location>
    <ligand>
        <name>heme c</name>
        <dbReference type="ChEBI" id="CHEBI:61717"/>
        <label>1</label>
    </ligand>
    <ligandPart>
        <name>Fe</name>
        <dbReference type="ChEBI" id="CHEBI:18248"/>
    </ligandPart>
</feature>
<dbReference type="EMBL" id="JAPHEH010000001">
    <property type="protein sequence ID" value="MDG4476095.1"/>
    <property type="molecule type" value="Genomic_DNA"/>
</dbReference>
<feature type="binding site" description="axial binding residue" evidence="6">
    <location>
        <position position="147"/>
    </location>
    <ligand>
        <name>heme c</name>
        <dbReference type="ChEBI" id="CHEBI:61717"/>
        <label>1</label>
    </ligand>
    <ligandPart>
        <name>Fe</name>
        <dbReference type="ChEBI" id="CHEBI:18248"/>
    </ligandPart>
</feature>
<evidence type="ECO:0000256" key="3">
    <source>
        <dbReference type="ARBA" id="ARBA00022723"/>
    </source>
</evidence>
<comment type="caution">
    <text evidence="8">The sequence shown here is derived from an EMBL/GenBank/DDBJ whole genome shotgun (WGS) entry which is preliminary data.</text>
</comment>
<feature type="binding site" description="covalent" evidence="6">
    <location>
        <position position="64"/>
    </location>
    <ligand>
        <name>heme c</name>
        <dbReference type="ChEBI" id="CHEBI:61717"/>
        <label>1</label>
    </ligand>
</feature>
<dbReference type="GO" id="GO:0020037">
    <property type="term" value="F:heme binding"/>
    <property type="evidence" value="ECO:0007669"/>
    <property type="project" value="InterPro"/>
</dbReference>
<dbReference type="Gene3D" id="3.90.10.10">
    <property type="entry name" value="Cytochrome C3"/>
    <property type="match status" value="1"/>
</dbReference>
<evidence type="ECO:0000313" key="8">
    <source>
        <dbReference type="EMBL" id="MDG4476095.1"/>
    </source>
</evidence>
<keyword evidence="7" id="KW-0732">Signal</keyword>
<feature type="binding site" description="axial binding residue" evidence="6">
    <location>
        <position position="60"/>
    </location>
    <ligand>
        <name>heme c</name>
        <dbReference type="ChEBI" id="CHEBI:61717"/>
        <label>1</label>
    </ligand>
    <ligandPart>
        <name>Fe</name>
        <dbReference type="ChEBI" id="CHEBI:18248"/>
    </ligandPart>
</feature>
<feature type="binding site" description="axial binding residue" evidence="6">
    <location>
        <position position="63"/>
    </location>
    <ligand>
        <name>heme c</name>
        <dbReference type="ChEBI" id="CHEBI:61717"/>
        <label>1</label>
    </ligand>
    <ligandPart>
        <name>Fe</name>
        <dbReference type="ChEBI" id="CHEBI:18248"/>
    </ligandPart>
</feature>
<dbReference type="GO" id="GO:0046872">
    <property type="term" value="F:metal ion binding"/>
    <property type="evidence" value="ECO:0007669"/>
    <property type="project" value="UniProtKB-KW"/>
</dbReference>
<feature type="binding site" description="covalent" evidence="6">
    <location>
        <position position="80"/>
    </location>
    <ligand>
        <name>heme c</name>
        <dbReference type="ChEBI" id="CHEBI:61717"/>
        <label>2</label>
    </ligand>
</feature>
<keyword evidence="3 6" id="KW-0479">Metal-binding</keyword>
<evidence type="ECO:0000256" key="2">
    <source>
        <dbReference type="ARBA" id="ARBA00022617"/>
    </source>
</evidence>
<feature type="chain" id="PRO_5040924456" evidence="7">
    <location>
        <begin position="28"/>
        <end position="177"/>
    </location>
</feature>
<dbReference type="SUPFAM" id="SSF48695">
    <property type="entry name" value="Multiheme cytochromes"/>
    <property type="match status" value="1"/>
</dbReference>
<feature type="binding site" description="axial binding residue" evidence="6">
    <location>
        <position position="134"/>
    </location>
    <ligand>
        <name>heme c</name>
        <dbReference type="ChEBI" id="CHEBI:61717"/>
        <label>1</label>
    </ligand>
    <ligandPart>
        <name>Fe</name>
        <dbReference type="ChEBI" id="CHEBI:18248"/>
    </ligandPart>
</feature>
<protein>
    <submittedName>
        <fullName evidence="8">Cytochrome c family protein</fullName>
    </submittedName>
</protein>
<comment type="cofactor">
    <cofactor evidence="6">
        <name>heme c</name>
        <dbReference type="ChEBI" id="CHEBI:61717"/>
    </cofactor>
    <text evidence="6">Binds 4 heme c groups covalently per monomer.</text>
</comment>
<dbReference type="AlphaFoldDB" id="A0A9X4MHS5"/>
<feature type="binding site" description="axial binding residue" evidence="6">
    <location>
        <position position="148"/>
    </location>
    <ligand>
        <name>heme c</name>
        <dbReference type="ChEBI" id="CHEBI:61717"/>
        <label>1</label>
    </ligand>
    <ligandPart>
        <name>Fe</name>
        <dbReference type="ChEBI" id="CHEBI:18248"/>
    </ligandPart>
</feature>
<keyword evidence="9" id="KW-1185">Reference proteome</keyword>
<dbReference type="InterPro" id="IPR002322">
    <property type="entry name" value="Cyt_c_III"/>
</dbReference>
<organism evidence="8 9">
    <name type="scientific">Thiovibrio frasassiensis</name>
    <dbReference type="NCBI Taxonomy" id="2984131"/>
    <lineage>
        <taxon>Bacteria</taxon>
        <taxon>Pseudomonadati</taxon>
        <taxon>Thermodesulfobacteriota</taxon>
        <taxon>Desulfobulbia</taxon>
        <taxon>Desulfobulbales</taxon>
        <taxon>Thiovibrionaceae</taxon>
        <taxon>Thiovibrio</taxon>
    </lineage>
</organism>
<dbReference type="RefSeq" id="WP_307633064.1">
    <property type="nucleotide sequence ID" value="NZ_JAPHEH010000001.1"/>
</dbReference>
<evidence type="ECO:0000256" key="5">
    <source>
        <dbReference type="ARBA" id="ARBA00023004"/>
    </source>
</evidence>
<name>A0A9X4MHS5_9BACT</name>
<feature type="binding site" description="axial binding residue" evidence="6">
    <location>
        <position position="96"/>
    </location>
    <ligand>
        <name>heme c</name>
        <dbReference type="ChEBI" id="CHEBI:61717"/>
        <label>1</label>
    </ligand>
    <ligandPart>
        <name>Fe</name>
        <dbReference type="ChEBI" id="CHEBI:18248"/>
    </ligandPart>
</feature>
<dbReference type="GO" id="GO:0009055">
    <property type="term" value="F:electron transfer activity"/>
    <property type="evidence" value="ECO:0007669"/>
    <property type="project" value="InterPro"/>
</dbReference>
<keyword evidence="2 6" id="KW-0349">Heme</keyword>
<feature type="binding site" description="axial binding residue" evidence="6">
    <location>
        <position position="144"/>
    </location>
    <ligand>
        <name>heme c</name>
        <dbReference type="ChEBI" id="CHEBI:61717"/>
        <label>1</label>
    </ligand>
    <ligandPart>
        <name>Fe</name>
        <dbReference type="ChEBI" id="CHEBI:18248"/>
    </ligandPart>
</feature>
<dbReference type="InterPro" id="IPR036280">
    <property type="entry name" value="Multihaem_cyt_sf"/>
</dbReference>
<keyword evidence="1" id="KW-0813">Transport</keyword>
<dbReference type="Proteomes" id="UP001154240">
    <property type="component" value="Unassembled WGS sequence"/>
</dbReference>
<feature type="binding site" description="axial binding residue" evidence="6">
    <location>
        <position position="131"/>
    </location>
    <ligand>
        <name>heme c</name>
        <dbReference type="ChEBI" id="CHEBI:61717"/>
        <label>1</label>
    </ligand>
    <ligandPart>
        <name>Fe</name>
        <dbReference type="ChEBI" id="CHEBI:18248"/>
    </ligandPart>
</feature>
<evidence type="ECO:0000256" key="7">
    <source>
        <dbReference type="SAM" id="SignalP"/>
    </source>
</evidence>
<accession>A0A9X4MHS5</accession>
<reference evidence="8" key="2">
    <citation type="submission" date="2022-10" db="EMBL/GenBank/DDBJ databases">
        <authorList>
            <person name="Aronson H.S."/>
        </authorList>
    </citation>
    <scope>NUCLEOTIDE SEQUENCE</scope>
    <source>
        <strain evidence="8">RS19-109</strain>
    </source>
</reference>
<gene>
    <name evidence="8" type="ORF">OLX77_08000</name>
</gene>
<reference evidence="8" key="1">
    <citation type="journal article" date="2022" name="bioRxiv">
        <title>Thiovibrio frasassiensisgen. nov., sp. nov., an autotrophic, elemental sulfur disproportionating bacterium isolated from sulfidic karst sediment, and proposal of Thiovibrionaceae fam. nov.</title>
        <authorList>
            <person name="Aronson H."/>
            <person name="Thomas C."/>
            <person name="Bhattacharyya M."/>
            <person name="Eckstein S."/>
            <person name="Jensen S."/>
            <person name="Barco R."/>
            <person name="Macalady J."/>
            <person name="Amend J."/>
        </authorList>
    </citation>
    <scope>NUCLEOTIDE SEQUENCE</scope>
    <source>
        <strain evidence="8">RS19-109</strain>
    </source>
</reference>
<keyword evidence="4" id="KW-0249">Electron transport</keyword>
<feature type="binding site" description="axial binding residue" evidence="6">
    <location>
        <position position="95"/>
    </location>
    <ligand>
        <name>heme c</name>
        <dbReference type="ChEBI" id="CHEBI:61717"/>
        <label>1</label>
    </ligand>
    <ligandPart>
        <name>Fe</name>
        <dbReference type="ChEBI" id="CHEBI:18248"/>
    </ligandPart>
</feature>
<proteinExistence type="predicted"/>
<feature type="binding site" description="axial binding residue" evidence="6">
    <location>
        <position position="53"/>
    </location>
    <ligand>
        <name>heme c</name>
        <dbReference type="ChEBI" id="CHEBI:61717"/>
        <label>1</label>
    </ligand>
    <ligandPart>
        <name>Fe</name>
        <dbReference type="ChEBI" id="CHEBI:18248"/>
    </ligandPart>
</feature>
<evidence type="ECO:0000256" key="1">
    <source>
        <dbReference type="ARBA" id="ARBA00022448"/>
    </source>
</evidence>
<feature type="signal peptide" evidence="7">
    <location>
        <begin position="1"/>
        <end position="27"/>
    </location>
</feature>
<evidence type="ECO:0000313" key="9">
    <source>
        <dbReference type="Proteomes" id="UP001154240"/>
    </source>
</evidence>
<dbReference type="CDD" id="cd08168">
    <property type="entry name" value="Cytochrom_C3"/>
    <property type="match status" value="1"/>
</dbReference>
<feature type="binding site" description="axial binding residue" evidence="6">
    <location>
        <position position="65"/>
    </location>
    <ligand>
        <name>heme c</name>
        <dbReference type="ChEBI" id="CHEBI:61717"/>
        <label>1</label>
    </ligand>
    <ligandPart>
        <name>Fe</name>
        <dbReference type="ChEBI" id="CHEBI:18248"/>
    </ligandPart>
</feature>
<keyword evidence="5 6" id="KW-0408">Iron</keyword>
<dbReference type="PRINTS" id="PR00609">
    <property type="entry name" value="CYTOCHROMEC3"/>
</dbReference>
<feature type="binding site" description="axial binding residue" evidence="6">
    <location>
        <position position="135"/>
    </location>
    <ligand>
        <name>heme c</name>
        <dbReference type="ChEBI" id="CHEBI:61717"/>
        <label>1</label>
    </ligand>
    <ligandPart>
        <name>Fe</name>
        <dbReference type="ChEBI" id="CHEBI:18248"/>
    </ligandPart>
</feature>